<sequence>MLRAMPTVLVAEDEPAIADAVLYALRGGGSEAQRCLPGREVAQPLLVSINAVERVPKHEFPEVRPSFFEREQAALPDPA</sequence>
<accession>A0A940X329</accession>
<proteinExistence type="predicted"/>
<dbReference type="Proteomes" id="UP000673447">
    <property type="component" value="Unassembled WGS sequence"/>
</dbReference>
<protein>
    <submittedName>
        <fullName evidence="1">Uncharacterized protein</fullName>
    </submittedName>
</protein>
<organism evidence="1 2">
    <name type="scientific">Pseudoxanthomonas helianthi</name>
    <dbReference type="NCBI Taxonomy" id="1453541"/>
    <lineage>
        <taxon>Bacteria</taxon>
        <taxon>Pseudomonadati</taxon>
        <taxon>Pseudomonadota</taxon>
        <taxon>Gammaproteobacteria</taxon>
        <taxon>Lysobacterales</taxon>
        <taxon>Lysobacteraceae</taxon>
        <taxon>Pseudoxanthomonas</taxon>
    </lineage>
</organism>
<evidence type="ECO:0000313" key="2">
    <source>
        <dbReference type="Proteomes" id="UP000673447"/>
    </source>
</evidence>
<keyword evidence="2" id="KW-1185">Reference proteome</keyword>
<evidence type="ECO:0000313" key="1">
    <source>
        <dbReference type="EMBL" id="MBP3984998.1"/>
    </source>
</evidence>
<reference evidence="1" key="1">
    <citation type="journal article" date="2016" name="Int. J. Syst. Evol. Microbiol.">
        <title>Pseudoxanthomonas helianthi sp. nov., isolated from roots of Jerusalem artichoke (Helianthus tuberosus).</title>
        <authorList>
            <person name="Kittiwongwattana C."/>
            <person name="Thawai C."/>
        </authorList>
    </citation>
    <scope>NUCLEOTIDE SEQUENCE</scope>
    <source>
        <strain evidence="1">110414</strain>
    </source>
</reference>
<dbReference type="EMBL" id="JAGKTC010000002">
    <property type="protein sequence ID" value="MBP3984998.1"/>
    <property type="molecule type" value="Genomic_DNA"/>
</dbReference>
<gene>
    <name evidence="1" type="ORF">J5837_11300</name>
</gene>
<name>A0A940X329_9GAMM</name>
<dbReference type="RefSeq" id="WP_210536838.1">
    <property type="nucleotide sequence ID" value="NZ_JAGKTC010000002.1"/>
</dbReference>
<comment type="caution">
    <text evidence="1">The sequence shown here is derived from an EMBL/GenBank/DDBJ whole genome shotgun (WGS) entry which is preliminary data.</text>
</comment>
<dbReference type="AlphaFoldDB" id="A0A940X329"/>
<reference evidence="1" key="2">
    <citation type="submission" date="2021-03" db="EMBL/GenBank/DDBJ databases">
        <authorList>
            <person name="Cao W."/>
        </authorList>
    </citation>
    <scope>NUCLEOTIDE SEQUENCE</scope>
    <source>
        <strain evidence="1">110414</strain>
    </source>
</reference>